<accession>A0AAT9GDT9</accession>
<feature type="region of interest" description="Disordered" evidence="1">
    <location>
        <begin position="663"/>
        <end position="695"/>
    </location>
</feature>
<dbReference type="CDD" id="cd22754">
    <property type="entry name" value="OTU_wMelOTU-like"/>
    <property type="match status" value="1"/>
</dbReference>
<evidence type="ECO:0000256" key="1">
    <source>
        <dbReference type="SAM" id="MobiDB-lite"/>
    </source>
</evidence>
<proteinExistence type="predicted"/>
<protein>
    <recommendedName>
        <fullName evidence="3">Ankyrin repeat domain protein</fullName>
    </recommendedName>
</protein>
<dbReference type="EMBL" id="AP029172">
    <property type="protein sequence ID" value="BFD47871.1"/>
    <property type="molecule type" value="Genomic_DNA"/>
</dbReference>
<organism evidence="2">
    <name type="scientific">Wolbachia endosymbiont of Sergentomyia squamirostris</name>
    <dbReference type="NCBI Taxonomy" id="3113640"/>
    <lineage>
        <taxon>Bacteria</taxon>
        <taxon>Pseudomonadati</taxon>
        <taxon>Pseudomonadota</taxon>
        <taxon>Alphaproteobacteria</taxon>
        <taxon>Rickettsiales</taxon>
        <taxon>Anaplasmataceae</taxon>
        <taxon>Wolbachieae</taxon>
        <taxon>Wolbachia</taxon>
    </lineage>
</organism>
<feature type="compositionally biased region" description="Polar residues" evidence="1">
    <location>
        <begin position="683"/>
        <end position="695"/>
    </location>
</feature>
<dbReference type="Gene3D" id="3.90.70.80">
    <property type="match status" value="1"/>
</dbReference>
<evidence type="ECO:0000313" key="2">
    <source>
        <dbReference type="EMBL" id="BFD47871.1"/>
    </source>
</evidence>
<dbReference type="AlphaFoldDB" id="A0AAT9GDT9"/>
<name>A0AAT9GDT9_9RICK</name>
<sequence length="695" mass="79155">MLAVGKGSGVSREPISVFCQIKKAKGEKRKELEELLSKLKKEFPGNYKIGAAVGAGDCFFDSVAQRLNELKSNGLITSSEEFNVKSLRKSCKQYAKQSKSSSWLNKALKKEDDNIIRYVSRIEFTVKDVKDLSLNSLMRKLELEDAVCGRNEIEGKIICEKYNVKIKVIELHEKSVDGLHITTDEVGTGDNVVYIVNYSNHFVPLLSNIEKDIEDDMPVSREKIYGVSSNTSEKPKAEKKDLNEILARCEELICDKGEDIFELLDPLVSDSLCQIRPLFILSMLPKFCKEGKLSRDEVKNLTKKEKDLFLPVILLSLLKYRKKDKLGIAVLEESIDNFGGVSLGKDKEEELIAKMKSEINLHSIEYIKNIANERVQKILGTCKGVLLYSKHNITLKVLPCYISVYAVISCMEQKGLPIIISLVRINRVNDQLSIDSKDVLFYKFQAENKKTFYYKKEEDVDENEKVQPTLAFFCFSLINGECSKEYKEYADGTQVPSKKFLTEDYDIRNILMLHPAGHIQLPLCTKLPEEDKPSKDEEKLRKYVESLYEKCPDGSVELQDPLVDDFHSIDKDFLGYNNMHVNFARRFGIKDTRYSHHVKVGNLAKVTRRSENALFAIHHICLSNYSREREYQKSLAPDAKVNMEEDIKVDKATEKAKEVLRQLHADTGAGSSTKVDETETSKAQRGLTNLRMNLL</sequence>
<gene>
    <name evidence="2" type="ORF">DMENIID0003_09450</name>
</gene>
<reference evidence="2" key="1">
    <citation type="submission" date="2024-01" db="EMBL/GenBank/DDBJ databases">
        <title>Sequencing the genomes of a sandfly, Sergentomyia squamirostris, and its two endosymbionts.</title>
        <authorList>
            <person name="Itokawa K."/>
            <person name="Sanjoba C."/>
        </authorList>
    </citation>
    <scope>NUCLEOTIDE SEQUENCE</scope>
    <source>
        <strain evidence="2">WSSQ</strain>
    </source>
</reference>
<evidence type="ECO:0008006" key="3">
    <source>
        <dbReference type="Google" id="ProtNLM"/>
    </source>
</evidence>